<evidence type="ECO:0000313" key="2">
    <source>
        <dbReference type="Proteomes" id="UP000663832"/>
    </source>
</evidence>
<gene>
    <name evidence="1" type="ORF">QVE165_LOCUS40014</name>
</gene>
<accession>A0A815PAJ5</accession>
<keyword evidence="2" id="KW-1185">Reference proteome</keyword>
<reference evidence="1" key="1">
    <citation type="submission" date="2021-02" db="EMBL/GenBank/DDBJ databases">
        <authorList>
            <person name="Nowell W R."/>
        </authorList>
    </citation>
    <scope>NUCLEOTIDE SEQUENCE</scope>
</reference>
<dbReference type="EMBL" id="CAJNOM010000453">
    <property type="protein sequence ID" value="CAF1446785.1"/>
    <property type="molecule type" value="Genomic_DNA"/>
</dbReference>
<comment type="caution">
    <text evidence="1">The sequence shown here is derived from an EMBL/GenBank/DDBJ whole genome shotgun (WGS) entry which is preliminary data.</text>
</comment>
<evidence type="ECO:0000313" key="1">
    <source>
        <dbReference type="EMBL" id="CAF1446785.1"/>
    </source>
</evidence>
<proteinExistence type="predicted"/>
<organism evidence="1 2">
    <name type="scientific">Adineta steineri</name>
    <dbReference type="NCBI Taxonomy" id="433720"/>
    <lineage>
        <taxon>Eukaryota</taxon>
        <taxon>Metazoa</taxon>
        <taxon>Spiralia</taxon>
        <taxon>Gnathifera</taxon>
        <taxon>Rotifera</taxon>
        <taxon>Eurotatoria</taxon>
        <taxon>Bdelloidea</taxon>
        <taxon>Adinetida</taxon>
        <taxon>Adinetidae</taxon>
        <taxon>Adineta</taxon>
    </lineage>
</organism>
<dbReference type="Proteomes" id="UP000663832">
    <property type="component" value="Unassembled WGS sequence"/>
</dbReference>
<dbReference type="AlphaFoldDB" id="A0A815PAJ5"/>
<protein>
    <submittedName>
        <fullName evidence="1">Uncharacterized protein</fullName>
    </submittedName>
</protein>
<sequence>MFNHTEDGFETIDIIKCFLPFPITVQVPSDHEKTNNMETIDTNVNSSSVYDFSIGVIIHGFIVVSGRLEDTIFGWSK</sequence>
<name>A0A815PAJ5_9BILA</name>